<dbReference type="EMBL" id="FMXO01000014">
    <property type="protein sequence ID" value="SDB49258.1"/>
    <property type="molecule type" value="Genomic_DNA"/>
</dbReference>
<evidence type="ECO:0000313" key="2">
    <source>
        <dbReference type="EMBL" id="SDB49258.1"/>
    </source>
</evidence>
<dbReference type="Proteomes" id="UP000198771">
    <property type="component" value="Unassembled WGS sequence"/>
</dbReference>
<sequence length="159" mass="17665">MKTDDMIENIRLHAEQMYRAGEFYCSEAVVKAIKDHYLPDVSDDVIAAASGFPMGVGGAKCICGAVSGGVMALGLVFGRKKAKDRRIKQCMNLAKELHDTFKDRNKALCCRVLTKKVKHCSVEHLDQCTRFTGEVAADVARIIERERRESGSFFDAFTV</sequence>
<dbReference type="AlphaFoldDB" id="A0A1G6DVW8"/>
<accession>A0A1G6DVW8</accession>
<reference evidence="2 3" key="1">
    <citation type="submission" date="2016-10" db="EMBL/GenBank/DDBJ databases">
        <authorList>
            <person name="de Groot N.N."/>
        </authorList>
    </citation>
    <scope>NUCLEOTIDE SEQUENCE [LARGE SCALE GENOMIC DNA]</scope>
    <source>
        <strain evidence="2 3">ASO4-2</strain>
    </source>
</reference>
<dbReference type="InterPro" id="IPR036280">
    <property type="entry name" value="Multihaem_cyt_sf"/>
</dbReference>
<dbReference type="InterPro" id="IPR010181">
    <property type="entry name" value="CGCAxxGCC_motif"/>
</dbReference>
<dbReference type="RefSeq" id="WP_208596639.1">
    <property type="nucleotide sequence ID" value="NZ_FMXO01000014.1"/>
</dbReference>
<evidence type="ECO:0000256" key="1">
    <source>
        <dbReference type="SAM" id="Phobius"/>
    </source>
</evidence>
<keyword evidence="1" id="KW-0812">Transmembrane</keyword>
<keyword evidence="1" id="KW-1133">Transmembrane helix</keyword>
<dbReference type="SUPFAM" id="SSF48695">
    <property type="entry name" value="Multiheme cytochromes"/>
    <property type="match status" value="1"/>
</dbReference>
<dbReference type="Pfam" id="PF09719">
    <property type="entry name" value="C_GCAxxG_C_C"/>
    <property type="match status" value="1"/>
</dbReference>
<keyword evidence="3" id="KW-1185">Reference proteome</keyword>
<evidence type="ECO:0000313" key="3">
    <source>
        <dbReference type="Proteomes" id="UP000198771"/>
    </source>
</evidence>
<protein>
    <submittedName>
        <fullName evidence="2">C_GCAxxG_C_C family probable redox protein</fullName>
    </submittedName>
</protein>
<dbReference type="STRING" id="617002.SAMN05660653_02403"/>
<keyword evidence="1" id="KW-0472">Membrane</keyword>
<dbReference type="NCBIfam" id="TIGR01909">
    <property type="entry name" value="C_GCAxxG_C_C"/>
    <property type="match status" value="1"/>
</dbReference>
<proteinExistence type="predicted"/>
<feature type="transmembrane region" description="Helical" evidence="1">
    <location>
        <begin position="57"/>
        <end position="78"/>
    </location>
</feature>
<gene>
    <name evidence="2" type="ORF">SAMN05660653_02403</name>
</gene>
<organism evidence="2 3">
    <name type="scientific">Desulfonatronum thiosulfatophilum</name>
    <dbReference type="NCBI Taxonomy" id="617002"/>
    <lineage>
        <taxon>Bacteria</taxon>
        <taxon>Pseudomonadati</taxon>
        <taxon>Thermodesulfobacteriota</taxon>
        <taxon>Desulfovibrionia</taxon>
        <taxon>Desulfovibrionales</taxon>
        <taxon>Desulfonatronaceae</taxon>
        <taxon>Desulfonatronum</taxon>
    </lineage>
</organism>
<name>A0A1G6DVW8_9BACT</name>